<dbReference type="KEGG" id="run:DR864_16790"/>
<protein>
    <submittedName>
        <fullName evidence="1">DUF1800 domain-containing protein</fullName>
    </submittedName>
</protein>
<name>A0A344TKW7_9BACT</name>
<organism evidence="1 2">
    <name type="scientific">Runella rosea</name>
    <dbReference type="NCBI Taxonomy" id="2259595"/>
    <lineage>
        <taxon>Bacteria</taxon>
        <taxon>Pseudomonadati</taxon>
        <taxon>Bacteroidota</taxon>
        <taxon>Cytophagia</taxon>
        <taxon>Cytophagales</taxon>
        <taxon>Spirosomataceae</taxon>
        <taxon>Runella</taxon>
    </lineage>
</organism>
<evidence type="ECO:0000313" key="2">
    <source>
        <dbReference type="Proteomes" id="UP000251993"/>
    </source>
</evidence>
<dbReference type="EMBL" id="CP030850">
    <property type="protein sequence ID" value="AXE19288.1"/>
    <property type="molecule type" value="Genomic_DNA"/>
</dbReference>
<dbReference type="RefSeq" id="WP_114068071.1">
    <property type="nucleotide sequence ID" value="NZ_CP030850.1"/>
</dbReference>
<proteinExistence type="predicted"/>
<dbReference type="AlphaFoldDB" id="A0A344TKW7"/>
<keyword evidence="2" id="KW-1185">Reference proteome</keyword>
<sequence length="460" mass="52794">MPVWDISNAKHLLSRCLFGYSRKDLEQALSYPTLEEFVEKSLLASLPLPTPPGDWVNENPVANNGTADGDRYRSMTYWWYNQQLGEKLNMREKMVLFWHNHFVSERDKVNFPQHMYRQNTLFRRSAWANFRQLTKEVTIDPAMLIYLDGRLSSGNTPNENYARELMELFTLGIGNYTETDVKQAALALTGWQVNGLNATFNPNRFSNNTKTFLGKTGNFTYGDIVDIILEKPEAAEFICRKLYKEFIFYKPNETFVKQMADIFRKNNYEIRPVLSFMLTNDEFYKTDYKGAKIKSPMETTIGILKAFDMTPAQINPTADWAYVYTQSQALQQQLFLPPSVQGWVGQRDWINSTTFVVRGGFSDNVVNMMGNARAVQFKNISAPVDYARSYKTSEDAVKFVDEVVTLFLQFPLSAQKKDALVRTLLGGTILANWSTSTPGADVQLKVFFKAIMRLPEFQLA</sequence>
<dbReference type="InterPro" id="IPR014917">
    <property type="entry name" value="DUF1800"/>
</dbReference>
<evidence type="ECO:0000313" key="1">
    <source>
        <dbReference type="EMBL" id="AXE19288.1"/>
    </source>
</evidence>
<reference evidence="1 2" key="1">
    <citation type="submission" date="2018-07" db="EMBL/GenBank/DDBJ databases">
        <title>Genome sequencing of Runella.</title>
        <authorList>
            <person name="Baek M.-G."/>
            <person name="Yi H."/>
        </authorList>
    </citation>
    <scope>NUCLEOTIDE SEQUENCE [LARGE SCALE GENOMIC DNA]</scope>
    <source>
        <strain evidence="1 2">HYN0085</strain>
    </source>
</reference>
<dbReference type="Pfam" id="PF08811">
    <property type="entry name" value="DUF1800"/>
    <property type="match status" value="1"/>
</dbReference>
<dbReference type="OrthoDB" id="9772295at2"/>
<accession>A0A344TKW7</accession>
<gene>
    <name evidence="1" type="ORF">DR864_16790</name>
</gene>
<dbReference type="Proteomes" id="UP000251993">
    <property type="component" value="Chromosome"/>
</dbReference>